<keyword evidence="1" id="KW-1133">Transmembrane helix</keyword>
<dbReference type="RefSeq" id="WP_136564291.1">
    <property type="nucleotide sequence ID" value="NZ_BAABLS010000006.1"/>
</dbReference>
<evidence type="ECO:0008006" key="4">
    <source>
        <dbReference type="Google" id="ProtNLM"/>
    </source>
</evidence>
<comment type="caution">
    <text evidence="2">The sequence shown here is derived from an EMBL/GenBank/DDBJ whole genome shotgun (WGS) entry which is preliminary data.</text>
</comment>
<gene>
    <name evidence="2" type="ORF">E9934_18000</name>
</gene>
<sequence>MAEQLSDLLHRSVDDLDVPPPDAARILGRGRSIRSRRRVGTTIAAAAAVATVVVVSAVATGSGGPRGAGITGPDRVVLPPVSAADQSAYDAWGSWAAGDRLTIGDRTITIDGGIAALTATSAGVVVRHQAVEEAGDPGDRAFVLVRPDGSLRQLSIPSGVVTLVGDLETPHVAWVEEVEGGQRIHVWDVGTDTSLADVRNPLTSVEDVDELTADVGALGDPWVHLATNADVGVSVDWRSGAATTVDYLPVADGDRYVLGTRGHLSFLYDPATGDVAHRFDVGVTPSLSPDGEYLFLRDGFSLEDTGDGEIRRSLDVPGARLRDIDVWSVWTPDGNLVGRGPDGTVRRCRPDGACEDRQVDGWAAGVELLLPGRTP</sequence>
<dbReference type="OrthoDB" id="3783962at2"/>
<protein>
    <recommendedName>
        <fullName evidence="4">WD40 repeat domain-containing protein</fullName>
    </recommendedName>
</protein>
<proteinExistence type="predicted"/>
<organism evidence="2 3">
    <name type="scientific">Nocardioides caeni</name>
    <dbReference type="NCBI Taxonomy" id="574700"/>
    <lineage>
        <taxon>Bacteria</taxon>
        <taxon>Bacillati</taxon>
        <taxon>Actinomycetota</taxon>
        <taxon>Actinomycetes</taxon>
        <taxon>Propionibacteriales</taxon>
        <taxon>Nocardioidaceae</taxon>
        <taxon>Nocardioides</taxon>
    </lineage>
</organism>
<name>A0A4S8MZR0_9ACTN</name>
<dbReference type="AlphaFoldDB" id="A0A4S8MZR0"/>
<keyword evidence="3" id="KW-1185">Reference proteome</keyword>
<dbReference type="Proteomes" id="UP000307087">
    <property type="component" value="Unassembled WGS sequence"/>
</dbReference>
<dbReference type="InterPro" id="IPR011045">
    <property type="entry name" value="N2O_reductase_N"/>
</dbReference>
<dbReference type="EMBL" id="STGW01000019">
    <property type="protein sequence ID" value="THV08980.1"/>
    <property type="molecule type" value="Genomic_DNA"/>
</dbReference>
<reference evidence="2 3" key="1">
    <citation type="journal article" date="2009" name="Int. J. Syst. Evol. Microbiol.">
        <title>Nocardioides caeni sp. nov., isolated from wastewater.</title>
        <authorList>
            <person name="Yoon J.H."/>
            <person name="Kang S.J."/>
            <person name="Park S."/>
            <person name="Kim W."/>
            <person name="Oh T.K."/>
        </authorList>
    </citation>
    <scope>NUCLEOTIDE SEQUENCE [LARGE SCALE GENOMIC DNA]</scope>
    <source>
        <strain evidence="2 3">DSM 23134</strain>
    </source>
</reference>
<evidence type="ECO:0000313" key="3">
    <source>
        <dbReference type="Proteomes" id="UP000307087"/>
    </source>
</evidence>
<accession>A0A4S8MZR0</accession>
<keyword evidence="1" id="KW-0472">Membrane</keyword>
<evidence type="ECO:0000313" key="2">
    <source>
        <dbReference type="EMBL" id="THV08980.1"/>
    </source>
</evidence>
<feature type="transmembrane region" description="Helical" evidence="1">
    <location>
        <begin position="39"/>
        <end position="59"/>
    </location>
</feature>
<dbReference type="SUPFAM" id="SSF50974">
    <property type="entry name" value="Nitrous oxide reductase, N-terminal domain"/>
    <property type="match status" value="1"/>
</dbReference>
<keyword evidence="1" id="KW-0812">Transmembrane</keyword>
<evidence type="ECO:0000256" key="1">
    <source>
        <dbReference type="SAM" id="Phobius"/>
    </source>
</evidence>